<protein>
    <recommendedName>
        <fullName evidence="2">Glycosyl hydrolase-like 10 domain-containing protein</fullName>
    </recommendedName>
</protein>
<name>A0A382HMS7_9ZZZZ</name>
<evidence type="ECO:0008006" key="2">
    <source>
        <dbReference type="Google" id="ProtNLM"/>
    </source>
</evidence>
<sequence length="401" mass="46696">HGVNEPIDLKGGAYFRQNEAYYSQTLIKDFYTKDKLFSDADILNDIIECARKYDVKVYIELMEPFFKYDGHGSIQNVEIPNIVNCLETDLFGRISEEPSTFNKDYRNWIKAIIEDQCKSYDIDGVMWCNERCSPLDQLIQGIVPTDFSSDFENYAVTKNIDVDKVKESFLKVLKVIKNNNKLSFIEFFNLLLYNPEILIWEKLWLENNKNLDKELYGLVKWINSDLEFGLNIWNRNHFSPLRKAQWPWDEVTDYCDWVKPITYQHQGGTIYTKEINFWNTNIFNYENDKILTLFNEILNLETPKWDSLIEKGLRPDSYVFNQCSETVNGVNNEIPVYMGIGVDAPSYNSVQAKCTPEIVYESVINSFNAGASGVIYSPNYNFMKFSNLDGSVKALNELKIL</sequence>
<evidence type="ECO:0000313" key="1">
    <source>
        <dbReference type="EMBL" id="SVB88247.1"/>
    </source>
</evidence>
<organism evidence="1">
    <name type="scientific">marine metagenome</name>
    <dbReference type="NCBI Taxonomy" id="408172"/>
    <lineage>
        <taxon>unclassified sequences</taxon>
        <taxon>metagenomes</taxon>
        <taxon>ecological metagenomes</taxon>
    </lineage>
</organism>
<accession>A0A382HMS7</accession>
<proteinExistence type="predicted"/>
<reference evidence="1" key="1">
    <citation type="submission" date="2018-05" db="EMBL/GenBank/DDBJ databases">
        <authorList>
            <person name="Lanie J.A."/>
            <person name="Ng W.-L."/>
            <person name="Kazmierczak K.M."/>
            <person name="Andrzejewski T.M."/>
            <person name="Davidsen T.M."/>
            <person name="Wayne K.J."/>
            <person name="Tettelin H."/>
            <person name="Glass J.I."/>
            <person name="Rusch D."/>
            <person name="Podicherti R."/>
            <person name="Tsui H.-C.T."/>
            <person name="Winkler M.E."/>
        </authorList>
    </citation>
    <scope>NUCLEOTIDE SEQUENCE</scope>
</reference>
<dbReference type="Gene3D" id="3.20.20.80">
    <property type="entry name" value="Glycosidases"/>
    <property type="match status" value="1"/>
</dbReference>
<gene>
    <name evidence="1" type="ORF">METZ01_LOCUS241101</name>
</gene>
<feature type="non-terminal residue" evidence="1">
    <location>
        <position position="1"/>
    </location>
</feature>
<dbReference type="EMBL" id="UINC01062035">
    <property type="protein sequence ID" value="SVB88247.1"/>
    <property type="molecule type" value="Genomic_DNA"/>
</dbReference>
<dbReference type="AlphaFoldDB" id="A0A382HMS7"/>